<proteinExistence type="predicted"/>
<sequence length="284" mass="31766">MRSTSVDLAHLQQWVGRSESREQHLDPFPARALAGLLDREQAYGDGDALPLPWHWLYFLDAPSREGTGADGHPKRGGFLPPVPLPRRMWAAGELTLHEPLRLGRAARKTSTVRSVELKQGKAGALVFVTVAHELEQDGQPRISELQHIVYRDAPTAPTPLPPGEAAPTDATWQRALRPDAVMLFRYSALTYNGHRIHYDRDYATREEFYPALVVHGPLLATLLLDLAARERPDAVPAQFSFRAQRPAFDTDELHLNGRLNADGVALWTNDPQGFIGMNATLRWR</sequence>
<protein>
    <recommendedName>
        <fullName evidence="1">FAS1-like dehydratase domain-containing protein</fullName>
    </recommendedName>
</protein>
<reference evidence="3" key="2">
    <citation type="submission" date="2014-11" db="EMBL/GenBank/DDBJ databases">
        <title>Draft genome sequence of Hydrogenophaga intermedia S1.</title>
        <authorList>
            <person name="Gan H.M."/>
            <person name="Chew T.H."/>
            <person name="Stolz A."/>
        </authorList>
    </citation>
    <scope>NUCLEOTIDE SEQUENCE [LARGE SCALE GENOMIC DNA]</scope>
    <source>
        <strain evidence="3">S1</strain>
    </source>
</reference>
<accession>A0A1L1PTY2</accession>
<dbReference type="RefSeq" id="WP_009516088.1">
    <property type="nucleotide sequence ID" value="NZ_CCAE010000080.1"/>
</dbReference>
<dbReference type="InterPro" id="IPR029069">
    <property type="entry name" value="HotDog_dom_sf"/>
</dbReference>
<name>A0A1L1PTY2_HYDIT</name>
<dbReference type="InterPro" id="IPR039569">
    <property type="entry name" value="FAS1-like_DH_region"/>
</dbReference>
<feature type="domain" description="FAS1-like dehydratase" evidence="1">
    <location>
        <begin position="79"/>
        <end position="140"/>
    </location>
</feature>
<dbReference type="SUPFAM" id="SSF54637">
    <property type="entry name" value="Thioesterase/thiol ester dehydrase-isomerase"/>
    <property type="match status" value="1"/>
</dbReference>
<dbReference type="GO" id="GO:0019171">
    <property type="term" value="F:(3R)-hydroxyacyl-[acyl-carrier-protein] dehydratase activity"/>
    <property type="evidence" value="ECO:0007669"/>
    <property type="project" value="TreeGrafter"/>
</dbReference>
<reference evidence="3" key="1">
    <citation type="submission" date="2014-02" db="EMBL/GenBank/DDBJ databases">
        <authorList>
            <person name="Gan H."/>
        </authorList>
    </citation>
    <scope>NUCLEOTIDE SEQUENCE [LARGE SCALE GENOMIC DNA]</scope>
    <source>
        <strain evidence="3">S1</strain>
    </source>
</reference>
<dbReference type="Gene3D" id="3.10.129.10">
    <property type="entry name" value="Hotdog Thioesterase"/>
    <property type="match status" value="1"/>
</dbReference>
<dbReference type="PANTHER" id="PTHR28152:SF1">
    <property type="entry name" value="HYDROXYACYL-THIOESTER DEHYDRATASE TYPE 2, MITOCHONDRIAL"/>
    <property type="match status" value="1"/>
</dbReference>
<gene>
    <name evidence="2" type="ORF">BN948_04841</name>
</gene>
<dbReference type="AlphaFoldDB" id="A0A1L1PTY2"/>
<dbReference type="Pfam" id="PF13452">
    <property type="entry name" value="FAS1_DH_region"/>
    <property type="match status" value="1"/>
</dbReference>
<evidence type="ECO:0000313" key="3">
    <source>
        <dbReference type="Proteomes" id="UP000028878"/>
    </source>
</evidence>
<dbReference type="InterPro" id="IPR052741">
    <property type="entry name" value="Mitochondrial_HTD2"/>
</dbReference>
<evidence type="ECO:0000259" key="1">
    <source>
        <dbReference type="Pfam" id="PF13452"/>
    </source>
</evidence>
<evidence type="ECO:0000313" key="2">
    <source>
        <dbReference type="EMBL" id="CDN90397.1"/>
    </source>
</evidence>
<dbReference type="EMBL" id="CCAE010000080">
    <property type="protein sequence ID" value="CDN90397.1"/>
    <property type="molecule type" value="Genomic_DNA"/>
</dbReference>
<keyword evidence="3" id="KW-1185">Reference proteome</keyword>
<dbReference type="PANTHER" id="PTHR28152">
    <property type="entry name" value="HYDROXYACYL-THIOESTER DEHYDRATASE TYPE 2, MITOCHONDRIAL"/>
    <property type="match status" value="1"/>
</dbReference>
<organism evidence="2 3">
    <name type="scientific">Hydrogenophaga intermedia</name>
    <dbReference type="NCBI Taxonomy" id="65786"/>
    <lineage>
        <taxon>Bacteria</taxon>
        <taxon>Pseudomonadati</taxon>
        <taxon>Pseudomonadota</taxon>
        <taxon>Betaproteobacteria</taxon>
        <taxon>Burkholderiales</taxon>
        <taxon>Comamonadaceae</taxon>
        <taxon>Hydrogenophaga</taxon>
    </lineage>
</organism>
<dbReference type="Proteomes" id="UP000028878">
    <property type="component" value="Unassembled WGS sequence"/>
</dbReference>